<feature type="region of interest" description="Disordered" evidence="1">
    <location>
        <begin position="20"/>
        <end position="50"/>
    </location>
</feature>
<dbReference type="EMBL" id="BOMG01000097">
    <property type="protein sequence ID" value="GID59564.1"/>
    <property type="molecule type" value="Genomic_DNA"/>
</dbReference>
<comment type="caution">
    <text evidence="2">The sequence shown here is derived from an EMBL/GenBank/DDBJ whole genome shotgun (WGS) entry which is preliminary data.</text>
</comment>
<name>A0ABQ3XM22_9ACTN</name>
<reference evidence="2 3" key="1">
    <citation type="submission" date="2021-01" db="EMBL/GenBank/DDBJ databases">
        <title>Whole genome shotgun sequence of Actinoplanes couchii NBRC 106145.</title>
        <authorList>
            <person name="Komaki H."/>
            <person name="Tamura T."/>
        </authorList>
    </citation>
    <scope>NUCLEOTIDE SEQUENCE [LARGE SCALE GENOMIC DNA]</scope>
    <source>
        <strain evidence="2 3">NBRC 106145</strain>
    </source>
</reference>
<evidence type="ECO:0000256" key="1">
    <source>
        <dbReference type="SAM" id="MobiDB-lite"/>
    </source>
</evidence>
<accession>A0ABQ3XM22</accession>
<sequence length="50" mass="5682">MQATDEIDFAVQADGTSTWVSQGYTRPKADGSYTRRQAQNRSSTWKAVQW</sequence>
<keyword evidence="3" id="KW-1185">Reference proteome</keyword>
<dbReference type="Proteomes" id="UP000612282">
    <property type="component" value="Unassembled WGS sequence"/>
</dbReference>
<proteinExistence type="predicted"/>
<gene>
    <name evidence="2" type="ORF">Aco03nite_079680</name>
</gene>
<organism evidence="2 3">
    <name type="scientific">Actinoplanes couchii</name>
    <dbReference type="NCBI Taxonomy" id="403638"/>
    <lineage>
        <taxon>Bacteria</taxon>
        <taxon>Bacillati</taxon>
        <taxon>Actinomycetota</taxon>
        <taxon>Actinomycetes</taxon>
        <taxon>Micromonosporales</taxon>
        <taxon>Micromonosporaceae</taxon>
        <taxon>Actinoplanes</taxon>
    </lineage>
</organism>
<feature type="compositionally biased region" description="Polar residues" evidence="1">
    <location>
        <begin position="34"/>
        <end position="50"/>
    </location>
</feature>
<evidence type="ECO:0000313" key="2">
    <source>
        <dbReference type="EMBL" id="GID59564.1"/>
    </source>
</evidence>
<evidence type="ECO:0000313" key="3">
    <source>
        <dbReference type="Proteomes" id="UP000612282"/>
    </source>
</evidence>
<protein>
    <submittedName>
        <fullName evidence="2">Uncharacterized protein</fullName>
    </submittedName>
</protein>
<dbReference type="RefSeq" id="WP_203805751.1">
    <property type="nucleotide sequence ID" value="NZ_BAAAQE010000112.1"/>
</dbReference>